<dbReference type="InterPro" id="IPR011009">
    <property type="entry name" value="Kinase-like_dom_sf"/>
</dbReference>
<accession>A0A9X9LBC4</accession>
<gene>
    <name evidence="2" type="ORF">BGT96224V316_LOCUS2505</name>
</gene>
<protein>
    <submittedName>
        <fullName evidence="2">Bgt-50441</fullName>
    </submittedName>
</protein>
<evidence type="ECO:0000259" key="1">
    <source>
        <dbReference type="Pfam" id="PF17667"/>
    </source>
</evidence>
<keyword evidence="3" id="KW-1185">Reference proteome</keyword>
<organism evidence="2 3">
    <name type="scientific">Blumeria graminis f. sp. tritici</name>
    <dbReference type="NCBI Taxonomy" id="62690"/>
    <lineage>
        <taxon>Eukaryota</taxon>
        <taxon>Fungi</taxon>
        <taxon>Dikarya</taxon>
        <taxon>Ascomycota</taxon>
        <taxon>Pezizomycotina</taxon>
        <taxon>Leotiomycetes</taxon>
        <taxon>Erysiphales</taxon>
        <taxon>Erysiphaceae</taxon>
        <taxon>Blumeria</taxon>
    </lineage>
</organism>
<dbReference type="InterPro" id="IPR040976">
    <property type="entry name" value="Pkinase_fungal"/>
</dbReference>
<dbReference type="Gene3D" id="1.10.510.10">
    <property type="entry name" value="Transferase(Phosphotransferase) domain 1"/>
    <property type="match status" value="1"/>
</dbReference>
<reference evidence="2 3" key="1">
    <citation type="submission" date="2018-08" db="EMBL/GenBank/DDBJ databases">
        <authorList>
            <person name="Muller C M."/>
        </authorList>
    </citation>
    <scope>NUCLEOTIDE SEQUENCE [LARGE SCALE GENOMIC DNA]</scope>
</reference>
<sequence>MTGSEAHKNWKGYVIDLDLVVLLMDGKDQEKRQTMTGTMEFMALEVLSCSCETTGAVVEHSYRHDLESFFMSCSGNA</sequence>
<dbReference type="AlphaFoldDB" id="A0A9X9LBC4"/>
<name>A0A9X9LBC4_BLUGR</name>
<dbReference type="EMBL" id="LR026987">
    <property type="protein sequence ID" value="VCU41262.1"/>
    <property type="molecule type" value="Genomic_DNA"/>
</dbReference>
<dbReference type="Proteomes" id="UP000324639">
    <property type="component" value="Chromosome Bgt_-04"/>
</dbReference>
<evidence type="ECO:0000313" key="2">
    <source>
        <dbReference type="EMBL" id="VCU41262.1"/>
    </source>
</evidence>
<dbReference type="Pfam" id="PF17667">
    <property type="entry name" value="Pkinase_fungal"/>
    <property type="match status" value="1"/>
</dbReference>
<feature type="domain" description="Fungal-type protein kinase" evidence="1">
    <location>
        <begin position="4"/>
        <end position="70"/>
    </location>
</feature>
<dbReference type="SUPFAM" id="SSF56112">
    <property type="entry name" value="Protein kinase-like (PK-like)"/>
    <property type="match status" value="1"/>
</dbReference>
<evidence type="ECO:0000313" key="3">
    <source>
        <dbReference type="Proteomes" id="UP000324639"/>
    </source>
</evidence>
<proteinExistence type="predicted"/>